<feature type="transmembrane region" description="Helical" evidence="1">
    <location>
        <begin position="164"/>
        <end position="183"/>
    </location>
</feature>
<feature type="transmembrane region" description="Helical" evidence="1">
    <location>
        <begin position="277"/>
        <end position="299"/>
    </location>
</feature>
<gene>
    <name evidence="3" type="ORF">ACFSBL_02270</name>
</gene>
<feature type="transmembrane region" description="Helical" evidence="1">
    <location>
        <begin position="100"/>
        <end position="120"/>
    </location>
</feature>
<name>A0ABD6DDS9_9EURY</name>
<evidence type="ECO:0000313" key="4">
    <source>
        <dbReference type="Proteomes" id="UP001597034"/>
    </source>
</evidence>
<feature type="transmembrane region" description="Helical" evidence="1">
    <location>
        <begin position="12"/>
        <end position="35"/>
    </location>
</feature>
<feature type="transmembrane region" description="Helical" evidence="1">
    <location>
        <begin position="387"/>
        <end position="409"/>
    </location>
</feature>
<dbReference type="InterPro" id="IPR011701">
    <property type="entry name" value="MFS"/>
</dbReference>
<keyword evidence="1" id="KW-1133">Transmembrane helix</keyword>
<evidence type="ECO:0000313" key="3">
    <source>
        <dbReference type="EMBL" id="MFD1644496.1"/>
    </source>
</evidence>
<comment type="caution">
    <text evidence="3">The sequence shown here is derived from an EMBL/GenBank/DDBJ whole genome shotgun (WGS) entry which is preliminary data.</text>
</comment>
<dbReference type="Pfam" id="PF07690">
    <property type="entry name" value="MFS_1"/>
    <property type="match status" value="1"/>
</dbReference>
<proteinExistence type="predicted"/>
<organism evidence="3 4">
    <name type="scientific">Haloarchaeobius litoreus</name>
    <dbReference type="NCBI Taxonomy" id="755306"/>
    <lineage>
        <taxon>Archaea</taxon>
        <taxon>Methanobacteriati</taxon>
        <taxon>Methanobacteriota</taxon>
        <taxon>Stenosarchaea group</taxon>
        <taxon>Halobacteria</taxon>
        <taxon>Halobacteriales</taxon>
        <taxon>Halorubellaceae</taxon>
        <taxon>Haloarchaeobius</taxon>
    </lineage>
</organism>
<dbReference type="InterPro" id="IPR036259">
    <property type="entry name" value="MFS_trans_sf"/>
</dbReference>
<dbReference type="PANTHER" id="PTHR23518">
    <property type="entry name" value="C-METHYLTRANSFERASE"/>
    <property type="match status" value="1"/>
</dbReference>
<sequence length="428" mass="45187">MSDDDRQFYALYLARFATGFGFVTLATLLPTYITLYDPSGLVIGLFTTAFTLAQTVAVVPLAWAGDRYDKRTVLVGSLLVGIVAYAGFGAIALFDGASLAFIAARAVQGIAVTGSGLMTLSLVGERSAYDERASRIGTANAARFAAAIVGGLSAGVVYDAFGFTPIYTTIVVLLAVVSVWLWLDMEPDETRIEGFPFSDLALNERILTLTSFRAQYAFAVTLVRTWVPIYAGVTVAQGGLGYESALVVGVVLTSEKATNMLLQPYTGRLSDRFNRSFFVFFGGSMYASVAVLVPFSPFLGDWLGLPGSYPVVGTLSAAFPVVVGLNMLLGVADSFREPASMALFADEGSDGNGVASSFGVRELVWRPGSVLAPMLGGFLMTGPGMHWVFLTGGAFALTGVVAFLGATWYTEGYGAMTDFGTDGTAIDP</sequence>
<accession>A0ABD6DDS9</accession>
<feature type="domain" description="Major facilitator superfamily (MFS) profile" evidence="2">
    <location>
        <begin position="7"/>
        <end position="411"/>
    </location>
</feature>
<feature type="transmembrane region" description="Helical" evidence="1">
    <location>
        <begin position="141"/>
        <end position="158"/>
    </location>
</feature>
<keyword evidence="1" id="KW-0472">Membrane</keyword>
<evidence type="ECO:0000256" key="1">
    <source>
        <dbReference type="SAM" id="Phobius"/>
    </source>
</evidence>
<dbReference type="PANTHER" id="PTHR23518:SF2">
    <property type="entry name" value="MAJOR FACILITATOR SUPERFAMILY TRANSPORTER"/>
    <property type="match status" value="1"/>
</dbReference>
<dbReference type="InterPro" id="IPR020846">
    <property type="entry name" value="MFS_dom"/>
</dbReference>
<keyword evidence="1" id="KW-0812">Transmembrane</keyword>
<feature type="transmembrane region" description="Helical" evidence="1">
    <location>
        <begin position="73"/>
        <end position="94"/>
    </location>
</feature>
<feature type="transmembrane region" description="Helical" evidence="1">
    <location>
        <begin position="41"/>
        <end position="61"/>
    </location>
</feature>
<dbReference type="SUPFAM" id="SSF103473">
    <property type="entry name" value="MFS general substrate transporter"/>
    <property type="match status" value="1"/>
</dbReference>
<dbReference type="Proteomes" id="UP001597034">
    <property type="component" value="Unassembled WGS sequence"/>
</dbReference>
<dbReference type="RefSeq" id="WP_256399765.1">
    <property type="nucleotide sequence ID" value="NZ_JANHJR010000002.1"/>
</dbReference>
<protein>
    <submittedName>
        <fullName evidence="3">MFS transporter</fullName>
    </submittedName>
</protein>
<feature type="transmembrane region" description="Helical" evidence="1">
    <location>
        <begin position="311"/>
        <end position="332"/>
    </location>
</feature>
<reference evidence="3 4" key="1">
    <citation type="journal article" date="2019" name="Int. J. Syst. Evol. Microbiol.">
        <title>The Global Catalogue of Microorganisms (GCM) 10K type strain sequencing project: providing services to taxonomists for standard genome sequencing and annotation.</title>
        <authorList>
            <consortium name="The Broad Institute Genomics Platform"/>
            <consortium name="The Broad Institute Genome Sequencing Center for Infectious Disease"/>
            <person name="Wu L."/>
            <person name="Ma J."/>
        </authorList>
    </citation>
    <scope>NUCLEOTIDE SEQUENCE [LARGE SCALE GENOMIC DNA]</scope>
    <source>
        <strain evidence="3 4">CGMCC 1.10390</strain>
    </source>
</reference>
<keyword evidence="4" id="KW-1185">Reference proteome</keyword>
<evidence type="ECO:0000259" key="2">
    <source>
        <dbReference type="PROSITE" id="PS50850"/>
    </source>
</evidence>
<dbReference type="PROSITE" id="PS50850">
    <property type="entry name" value="MFS"/>
    <property type="match status" value="1"/>
</dbReference>
<dbReference type="EMBL" id="JBHUDO010000001">
    <property type="protein sequence ID" value="MFD1644496.1"/>
    <property type="molecule type" value="Genomic_DNA"/>
</dbReference>
<dbReference type="AlphaFoldDB" id="A0ABD6DDS9"/>
<dbReference type="Gene3D" id="1.20.1250.20">
    <property type="entry name" value="MFS general substrate transporter like domains"/>
    <property type="match status" value="2"/>
</dbReference>